<feature type="compositionally biased region" description="Polar residues" evidence="6">
    <location>
        <begin position="589"/>
        <end position="599"/>
    </location>
</feature>
<feature type="region of interest" description="Disordered" evidence="6">
    <location>
        <begin position="3175"/>
        <end position="3203"/>
    </location>
</feature>
<feature type="compositionally biased region" description="Low complexity" evidence="6">
    <location>
        <begin position="2222"/>
        <end position="2232"/>
    </location>
</feature>
<feature type="compositionally biased region" description="Basic and acidic residues" evidence="6">
    <location>
        <begin position="130"/>
        <end position="148"/>
    </location>
</feature>
<evidence type="ECO:0000313" key="11">
    <source>
        <dbReference type="Proteomes" id="UP000752696"/>
    </source>
</evidence>
<comment type="caution">
    <text evidence="5">Lacks conserved residue(s) required for the propagation of feature annotation.</text>
</comment>
<evidence type="ECO:0000256" key="7">
    <source>
        <dbReference type="SAM" id="Phobius"/>
    </source>
</evidence>
<keyword evidence="11" id="KW-1185">Reference proteome</keyword>
<dbReference type="FunFam" id="2.10.25.10:FF:000038">
    <property type="entry name" value="Fibrillin 2"/>
    <property type="match status" value="1"/>
</dbReference>
<feature type="disulfide bond" evidence="5">
    <location>
        <begin position="5793"/>
        <end position="5802"/>
    </location>
</feature>
<dbReference type="InterPro" id="IPR000742">
    <property type="entry name" value="EGF"/>
</dbReference>
<feature type="region of interest" description="Disordered" evidence="6">
    <location>
        <begin position="3316"/>
        <end position="3335"/>
    </location>
</feature>
<feature type="compositionally biased region" description="Polar residues" evidence="6">
    <location>
        <begin position="1519"/>
        <end position="1528"/>
    </location>
</feature>
<dbReference type="SMART" id="SM00181">
    <property type="entry name" value="EGF"/>
    <property type="match status" value="2"/>
</dbReference>
<feature type="compositionally biased region" description="Polar residues" evidence="6">
    <location>
        <begin position="3757"/>
        <end position="3778"/>
    </location>
</feature>
<evidence type="ECO:0000259" key="8">
    <source>
        <dbReference type="PROSITE" id="PS50024"/>
    </source>
</evidence>
<feature type="region of interest" description="Disordered" evidence="6">
    <location>
        <begin position="848"/>
        <end position="869"/>
    </location>
</feature>
<dbReference type="InterPro" id="IPR009030">
    <property type="entry name" value="Growth_fac_rcpt_cys_sf"/>
</dbReference>
<evidence type="ECO:0008006" key="12">
    <source>
        <dbReference type="Google" id="ProtNLM"/>
    </source>
</evidence>
<dbReference type="InterPro" id="IPR049883">
    <property type="entry name" value="NOTCH1_EGF-like"/>
</dbReference>
<feature type="domain" description="EGF-like" evidence="9">
    <location>
        <begin position="5768"/>
        <end position="5803"/>
    </location>
</feature>
<feature type="compositionally biased region" description="Basic residues" evidence="6">
    <location>
        <begin position="5890"/>
        <end position="5904"/>
    </location>
</feature>
<dbReference type="PANTHER" id="PTHR39072">
    <property type="entry name" value="RE48511P"/>
    <property type="match status" value="1"/>
</dbReference>
<feature type="compositionally biased region" description="Low complexity" evidence="6">
    <location>
        <begin position="1587"/>
        <end position="1598"/>
    </location>
</feature>
<feature type="compositionally biased region" description="Polar residues" evidence="6">
    <location>
        <begin position="1829"/>
        <end position="1846"/>
    </location>
</feature>
<evidence type="ECO:0000256" key="3">
    <source>
        <dbReference type="ARBA" id="ARBA00022737"/>
    </source>
</evidence>
<feature type="domain" description="SEA" evidence="8">
    <location>
        <begin position="5596"/>
        <end position="5709"/>
    </location>
</feature>
<keyword evidence="7" id="KW-0472">Membrane</keyword>
<feature type="compositionally biased region" description="Basic and acidic residues" evidence="6">
    <location>
        <begin position="4573"/>
        <end position="4583"/>
    </location>
</feature>
<feature type="region of interest" description="Disordered" evidence="6">
    <location>
        <begin position="2685"/>
        <end position="3084"/>
    </location>
</feature>
<evidence type="ECO:0000256" key="6">
    <source>
        <dbReference type="SAM" id="MobiDB-lite"/>
    </source>
</evidence>
<dbReference type="SUPFAM" id="SSF82671">
    <property type="entry name" value="SEA domain"/>
    <property type="match status" value="1"/>
</dbReference>
<dbReference type="PROSITE" id="PS00010">
    <property type="entry name" value="ASX_HYDROXYL"/>
    <property type="match status" value="1"/>
</dbReference>
<feature type="compositionally biased region" description="Low complexity" evidence="6">
    <location>
        <begin position="2909"/>
        <end position="2922"/>
    </location>
</feature>
<feature type="region of interest" description="Disordered" evidence="6">
    <location>
        <begin position="276"/>
        <end position="300"/>
    </location>
</feature>
<feature type="compositionally biased region" description="Basic and acidic residues" evidence="6">
    <location>
        <begin position="6139"/>
        <end position="6170"/>
    </location>
</feature>
<feature type="region of interest" description="Disordered" evidence="6">
    <location>
        <begin position="588"/>
        <end position="607"/>
    </location>
</feature>
<feature type="region of interest" description="Disordered" evidence="6">
    <location>
        <begin position="3738"/>
        <end position="3778"/>
    </location>
</feature>
<feature type="region of interest" description="Disordered" evidence="6">
    <location>
        <begin position="4617"/>
        <end position="4652"/>
    </location>
</feature>
<feature type="compositionally biased region" description="Polar residues" evidence="6">
    <location>
        <begin position="1565"/>
        <end position="1575"/>
    </location>
</feature>
<feature type="compositionally biased region" description="Basic and acidic residues" evidence="6">
    <location>
        <begin position="281"/>
        <end position="297"/>
    </location>
</feature>
<dbReference type="SUPFAM" id="SSF57184">
    <property type="entry name" value="Growth factor receptor domain"/>
    <property type="match status" value="1"/>
</dbReference>
<evidence type="ECO:0000256" key="4">
    <source>
        <dbReference type="ARBA" id="ARBA00023157"/>
    </source>
</evidence>
<feature type="compositionally biased region" description="Polar residues" evidence="6">
    <location>
        <begin position="1658"/>
        <end position="1687"/>
    </location>
</feature>
<feature type="compositionally biased region" description="Basic and acidic residues" evidence="6">
    <location>
        <begin position="505"/>
        <end position="514"/>
    </location>
</feature>
<feature type="region of interest" description="Disordered" evidence="6">
    <location>
        <begin position="110"/>
        <end position="160"/>
    </location>
</feature>
<feature type="region of interest" description="Disordered" evidence="6">
    <location>
        <begin position="472"/>
        <end position="514"/>
    </location>
</feature>
<dbReference type="PANTHER" id="PTHR39072:SF2">
    <property type="match status" value="1"/>
</dbReference>
<feature type="compositionally biased region" description="Low complexity" evidence="6">
    <location>
        <begin position="1487"/>
        <end position="1512"/>
    </location>
</feature>
<feature type="region of interest" description="Disordered" evidence="6">
    <location>
        <begin position="3999"/>
        <end position="4105"/>
    </location>
</feature>
<dbReference type="InterPro" id="IPR000152">
    <property type="entry name" value="EGF-type_Asp/Asn_hydroxyl_site"/>
</dbReference>
<evidence type="ECO:0000256" key="1">
    <source>
        <dbReference type="ARBA" id="ARBA00022536"/>
    </source>
</evidence>
<name>A0A6V7H2J1_9HYME</name>
<sequence length="6184" mass="679779">VTTVLLVSARPGKSIPPVGLLTKTARTFVQDGASTEFATQVLGTTLDNGRLYARILSTSSRVFYDKEPTPDSPTPYVVYPSRTADDDWQLKVALDNAPIKALKDIEESKLEEEARENDSESQNGGRKSSTKLDELSRENDIFNRRELGSDSQRFKPAKVRPADNLPTYTVTHEYVANNFDSLEDDQPSKSFRPRVPKTFKPQPKVAAPKRLDMRPLATVTYHGFAEFTTTVGETVIVFSPSTSPAPVGRPATTIKGDATLRPNDGVAIVKIRPTSVVTGQERTKHQPGRKSDPKSETGDPLLDAINRANIQPSVAEDFEESTTASTEPLLLVPDLETGSLKPTGLLKTLDSTTSQDGTTTHYKSLIYGTYIGTNYAQIIHTSSNVYFFPDEATATYESDDTTVDYGTTVIDELEQDTTVETMAGTTPRPVTSSEEAPPEMNELTTPMKDTTDSVLTTLKDILESARRVLGTTESAASTLEDEIPNDIVPGDPQGRSIKGGSSKNDLGRRDKGQEFENNEGKIILATRLLPSTVYKTFTYFTTFFVPKGDHTTTSVISNEVVSSDVTYLTELILPSETASPILPTALTEPATTKSSSNTAVEEEQTTKQDEEIELIFKTLYTTYTYLTTYFQESTSSISSREVVETNVITQTVGPNGVSAVVAGLFEKDESGLISPTKISDRTLPSTIVEQDERTERYPTTEVEQTTEDTLTTLQEQDTTTDQNIPTESGITVKELEDSKPEIEPSPTPALPTQRAKEQIKTYYTTYTYFTTIFVDDETEIETRTEVFSNVVTETIRPTAVVPVVQETSKAESANKPAVPPEILAYLEALQRQKSQEEALLLAKKVQQQGTDTAEATTNAPDTTTEHSNTLKEKSATENLFQGFEVNAQVTPNPPMEGEVLGSMVTDVVSSSSSGEPAPTLLLQTSYTTFTYFTTMYKGDESNVVSRLETVTNVVTETIRPTAVIPVKTSTLPVTYFTTFTYWTTFYRGGDTVTTSREETVSNVITPGVAPTPTVELGVIMTYRPTTSSYGEDSPSDEKQSKITADNEVTPSIVVPIEKAEEPETTSSKDIAASASENVLEPTATITPEPTTYYTTYTYFTTSYIGNETILNSRLETVTSVSIPDVAATRQVATQQVATGRAVDGPVYKQTLATEEKPVTSSKTSESLPKVGLISTIRSSRVNDGTTTHFMTDVHGTYIDGLYAQVVESSTRVETPPLPSSAVTPVLPTGVLSMNKGSVIDADEITTIYFTTKQIGTLFDGLYAKVIESTSSTKINEERKATVLPSQGHRTGLVRLIQGQIENNGTTTFYQSKVIGTSIEGRYAQIIESTSSFHSATPTASIAPTSTLPPNRPTEIPTISPSPAVIQSSLSEDPTTESPDQDEDSEQNEEGEEEDEEGEDGQSSKKKSRLTFSTRKRTFTPVIRPFISRNRPTFNPKRKGVQGATTITRTDITPTITATLAGKGNRFASSRGRVTSPIGPYSSTLHQSSTRRFSGRRGSTSVVSSSPSTVTGSIRGRAQSRVSPSSVFQGNRRGPTSIRGSSARTASRASSAFPGASTRYRPPIRPSSTLLRGQTTAKHDDQENDANEFTTTTLVTEETPYTEDAEGGETVTTPLQTTTESSRRSTNPLLRFRRPNLNSSGRTGTTPRPPTTTRRNGNLSRTTSPTVPKVTSGTRTNGRANAPISTRLRQGGTGLFPPRGLLGRKQELPAEEQIEPSEDLEGEGEENLEDEPVEEITDNDYEGSEREDRTTVNRRSGKSIKPTVQIRPFNRSRRVRRQASQLRSLTNRFRRPSQNSSRSEEKFDASETSVSSKEEISKSNSKPIARYNNRGRSLTATRPTSKSNNPEKISAESSELNQSNNQRNRSKQSNNGDRNGATRIKPSSTSNNGRQFTLREKDGTSGRTNYKRPSSSNSRTNGRSGNNSAVRSLRLRNGSNKSSENGNSRRVPPSSRSSSRSRNGNRRGSSRSRGSLEDIREAPTVYPDYDGTITVTHYVPTEVTIPVVNNGITEHRSIITAQASTEVLAPSQYSTVTGGDGRPLVVIVSEVTGTNPQGQAEVTRFLLHETPTTRVSYTLTTLGGRRASQSVIVPTTVYSVENVVSTVQPSLPGNTPLANILLSQLLLGQLGQANPLLQPQGTPSTQYNTRTTSYLTTITKQQSTVIPLTFRGKEILTTLVDTSTDVVTATEFITDTVVVTPTAALPAANLNSLLLLLQQPQKNGNPLLDPLFAAPPFTQSNTLPGEVERRHQPADSDYKQDSYEYSEEEDDVQEYQKSSRSKHGRGKANDRKEDHTATTAKEESSIVTLYVSGRRPGEFSTVLSTVKVSDTAVSSSRRRRDTGEDLIVEVRPSIPPSLHEGSEDVTVLAGSEDSLDAHAPTQSLESVVGDDHECVHASERHVAFSDDYFPDDYYRLTSDFGGKSRQENSPSLTPKEINEGYYRLANAFASKSRQQNARSYVSEINEDYYRLTSEFADESPQENSRSLTPGINEAYYQLASEFPSESVRENPRSPEINDDYYRSASDSAGKSQRENAQSLTPESNEDYLEETPRKRVRIRVPVVRKNGRQHKVTVVRRRPVASNSEDSTVNQLTVASHTPRRIVVTRVRSLGLANTVHADSKTGDSARPDAGKHKVTITRRRKIGSTTVLPTSSDRRGRITRKKLIAVRPVQSTPSFAIITTGFFTASSSEYDDEYSEEHDANEEEKNEKHVSSTVTPALKEPPNVIDSKPDEVEIEGKEDIGSTVTPELKDPPNIIDNKSDELNARVTESKMTAGESSVSSPVIITDNFFFPESDDEYEEYEDEYTDTTTESVRKDVSTTTEESASSTSSETSDLSGKEGPMSEGDHEIHHETVESIDSKEEEILTTERLVEEGKEATTAQTSLEENSEEDGTTVHPESEKDEEEDEERERATTEAIETTTLTEETTMISVSDEAKTTTVSDRIEEEYSSTEYPASSGESESEESYEKDIESRVTTVTPEEISQKGTEDSLESNMKSNITRMEADSKESSVKDSEDSHERDIEPRVTQTQSEDFPRIDNEYTSEVSTESQDSQMKSANEEPNKDDPQSPDSHSSIELSPSLKPETDISFREAMDVTTLEQSSETTSKLKEIEKELTVELIKPVTESILSSATTIFFDELPTFASVLPLETSQSTSYESSTLSYLDDSEIPSVIPLGDEYTSLSDSTNTPTVLEATSPVDSVTTSISSPTPEEIEAGLADDLYLSLSRPDFPEILPSRPVHAEHETSSETPDLEPSTSVYYTETVVTSTRLRTYTYVVTQLNGLETKVTSSTTVRPRVTTLTLTVPVTVTVTPTVESSAHAVTSAYSPVPSAGEHEGKDEEGRRLNLATRVMSNGVEVIVAGPTPALRWENSVPQPTLTLSDAVVMMLPQDKPNEFVTKTCTTTFTYLTTITRDGTTIVSTEQQVIANTATEERHRKPGSETAAVTLEASPTLHTEVFKTTYTYLTLNTDHSNINDALESSTKVITNTVTAPQHYLDMILEPSEAPRPETNTYLSTRMLEKTFMEDGRTRIETTSDTITQLIVTESAPPPRPTSVTTTLTALDSTEENMTDVMKTYYITYTYYNTFLEKGSTVVRTNVATSTDVVLEKVPVKKTTKTAMVNPTPEPIQIFATKTYLTTFTYFTTLLQAGPDGETSTTVSSRSHIVENVVTESIAPSLLDAGYMNALLTTAHHSDPVKNVVTGSTIIFFDEEDQIDPTTSTNFPEATSSIDVQKDDTISASFVSTEPSPVVNEPNLKPTELIDQENNVTVPTESGQNKKPASQNTSDLQMSNLLSLGSLGINSLSALGPVITAMAGLLQGKTTATRRNDSMPQAETQEVVTQRSPIYIPVAEFADGDIEAAESQNIGTHLANLNHNYIAETRHKVASSLADGIPISPGEVITANSDVIIGKPGKMAPRPPQTFLEDEEHIGMKPPPLPVPNIPVHPVLEVVENDREDIQPQQTLQGHKGPQIQIYPAHQIYEEHLKIPVSMPVDVNPTLVAKQPQKLLPVQPSPPKRIGTKQDVLENDPLLKPPDRPNVEQYANPNSNPKEPEWSPEKPRRPWSAKDPLKLPPPPQFDQKIDSAKSPIEKPWPTVSSEDQKRPPWAQKDPLLPDTPVVIQTSESKPTPTEPIVHQVPHVIDRSTGQPLLVNIQPSQVANVVIPQGGTQALIFGDTNEPHISGQYFDDPSPYPESEVGLGFVGIQRVEDLPQYSNGKNPADYMVPPSPPHNFKTIPEKHPSNRPAIIPLSPGRFDYERPQDKLEAPLNRPEKKPLDVHLIKHPDNSGVLSGQGHVHTEILVHHRPETVNVRPQSVPHPPIHHLPPRGQFPKIPKPIESGTPPRRTEMSNPSDNSHRYILLAKPDSGNEIVLNSNWKTDKKPPRILMNNRLRPRPPLRSTTSRPLDRPIYQERPSIRKPVYNGPQRLPANTHNTFVFPHRPVGNTQIHHEPPRMTTSAPGDTMKEPMIEQPSFGSHSQIDLQDRPPHFYPEKRPSNIGQLRPQTERIEEHVPTGAVEYHNPSNHKIKQDDKPVAVNTEIQIIDQSPLDQDSKTETWNDGNSQTEKTLDSEIGASEPINYHSQAKEVPKHNKTKEDTALLNQTNATTLSTKNSHVNVAHSNTMVVKPSGGVDSQQNQKEKPLWISPGSPFSQKNEATQSQIPYGPNYYNTKLYETPVVQGKPFGVYTGQEEMNYGYKWEENKSEYDVVQSIPSTYYGNKVSPVSHKNQNQNEQTSTVPTREHDDTIDLKPPAIIPQFVPDSGKPNRPPYPRPPIINKVETRPILYPRPEIVGQTSDIRPDKVKQSNEGKPGTLDSFVNNTLSHSNKLNQSHFQLGGFVDLNWNNEMKINDQKPDKHETLVNKSETIKNHYRNISISHKVDGQYLQTSTESVKLGSEKNRPTVNQQEYSGTIIHPEYPHIVTKPKPQVPGPITISTANKGETVPSIRFSMPVEAMGEEVDSKTQTERPPSMLITGSSTDKKKNDEKIDGLYQTNFAASDANKDDSMNHESKIRVRPVETSTGDMLSSMDGMSVPSRDMMPPPLRPAIGLNQSNKNQEEDLKPPPIPSRDVVGLSPPPVDITTTSNPMEDRFSFANVNESGLKPPPKYIPLKESTVAPLPSISMVPPSPRPSIARPFIVELLSQDMVPPPPVTQTARPLEIATVRPAVAVSGSIQIATAVATSHIPVVQDIESKIPIIHGTVDLPVVVDVPEILRPVKTRMTEHVSIYTVRPFDTRPVSRISIQPTALLTTNLVIPTKLRPSQVDHIQPSRSSTIRDVEPTRSHSLDVPRNPVKRPEHPVFLESSHDNILPSTKVEATEVLTHHVVSTSQTKESRPTVTKKNEVTRVVVSSATERKRKNETTSKELPSVVTRVDSSITKVTSTLSKDIDRRNESMIKMTKDVSSVTRDAANRTTTTMRMKYKESASQSFTTQVTRFQTSTVTRTETSVLGSPPTTRTLVLTHTLTSTTVETVTETLLRPTSVVSTVTSTILQSVVTRIPSSYENAVDNDSIFVVVSDQKPPAHGAEEVEAEYDDVSRDEQDPTGNEVHRVLAGGVLGAPVVSLQPIVNQCTPECRGSRAEICAEVGGEMRCVCRPGFARMFPDRPCKPTYTYTLRVGLERIGHEPVIYESSMNDSTSTTFRKLLGPTKEALDRTLMQSDLRDVYRGLKIAGFSPDPTKVEFHVQLSDNANETRLKEVLRKYLIGSNYSLGGTEVYASKNLDVIEAIDFNECATEEGGPHHDCSPNAACFNLRGSYQCSCKEGWADLSENPAYPGRLCSQAPLGCPSCNNKGHCVTNTNGQEVCECFPWHSGQRCQVNLKVLLIALVTTGAILLGLLAVCVGMACFRQPSRKRRTGDRRAMIPGTGGDTSSEGSVTDLAIPHHVPHVLPPPPQMIAPLPPTKRPARKISAKPRHPPRKATMMPASVPVNDEQRDRSLTVMIPRAKYRSAPQSPQNYKSGMSTFSTEEHKLLNYLESGTHNTGNRKQSVSSAKDCKESDVQIVRTPAAPTGALVSAGFQVSATVTRQMDADSTLARSCGETTVETATKVLRTGDLQGDLCSTLARSCGETTIQAPTKLLRLDLGEAGSTLARSCGETTIQPPTKVADARRNSVKDARDNRDTRDSASEGHTMAERDLGSTLRLPAQHPPLYSPDKESASKQRKNINDTLRDNQSDWKDTRPGRTSIHEQRFPLFILDT</sequence>
<feature type="compositionally biased region" description="Low complexity" evidence="6">
    <location>
        <begin position="1334"/>
        <end position="1348"/>
    </location>
</feature>
<feature type="compositionally biased region" description="Low complexity" evidence="6">
    <location>
        <begin position="1931"/>
        <end position="1957"/>
    </location>
</feature>
<keyword evidence="1 5" id="KW-0245">EGF-like domain</keyword>
<feature type="compositionally biased region" description="Basic and acidic residues" evidence="6">
    <location>
        <begin position="4787"/>
        <end position="4796"/>
    </location>
</feature>
<feature type="compositionally biased region" description="Basic and acidic residues" evidence="6">
    <location>
        <begin position="2839"/>
        <end position="2858"/>
    </location>
</feature>
<dbReference type="Pfam" id="PF07645">
    <property type="entry name" value="EGF_CA"/>
    <property type="match status" value="1"/>
</dbReference>
<feature type="compositionally biased region" description="Low complexity" evidence="6">
    <location>
        <begin position="1536"/>
        <end position="1551"/>
    </location>
</feature>
<dbReference type="CDD" id="cd00054">
    <property type="entry name" value="EGF_CA"/>
    <property type="match status" value="1"/>
</dbReference>
<feature type="region of interest" description="Disordered" evidence="6">
    <location>
        <begin position="5252"/>
        <end position="5281"/>
    </location>
</feature>
<feature type="region of interest" description="Disordered" evidence="6">
    <location>
        <begin position="5036"/>
        <end position="5064"/>
    </location>
</feature>
<keyword evidence="2" id="KW-0732">Signal</keyword>
<feature type="compositionally biased region" description="Low complexity" evidence="6">
    <location>
        <begin position="1640"/>
        <end position="1657"/>
    </location>
</feature>
<evidence type="ECO:0000256" key="5">
    <source>
        <dbReference type="PROSITE-ProRule" id="PRU00076"/>
    </source>
</evidence>
<dbReference type="Gene3D" id="2.10.25.10">
    <property type="entry name" value="Laminin"/>
    <property type="match status" value="1"/>
</dbReference>
<feature type="compositionally biased region" description="Basic and acidic residues" evidence="6">
    <location>
        <begin position="6092"/>
        <end position="6123"/>
    </location>
</feature>
<dbReference type="PROSITE" id="PS01187">
    <property type="entry name" value="EGF_CA"/>
    <property type="match status" value="1"/>
</dbReference>
<feature type="region of interest" description="Disordered" evidence="6">
    <location>
        <begin position="181"/>
        <end position="205"/>
    </location>
</feature>
<feature type="compositionally biased region" description="Polar residues" evidence="6">
    <location>
        <begin position="1356"/>
        <end position="1377"/>
    </location>
</feature>
<feature type="compositionally biased region" description="Polar residues" evidence="6">
    <location>
        <begin position="2519"/>
        <end position="2537"/>
    </location>
</feature>
<comment type="caution">
    <text evidence="10">The sequence shown here is derived from an EMBL/GenBank/DDBJ whole genome shotgun (WGS) entry which is preliminary data.</text>
</comment>
<dbReference type="OrthoDB" id="10040649at2759"/>
<evidence type="ECO:0000313" key="10">
    <source>
        <dbReference type="EMBL" id="CAD1473308.1"/>
    </source>
</evidence>
<dbReference type="InterPro" id="IPR000082">
    <property type="entry name" value="SEA_dom"/>
</dbReference>
<accession>A0A6V7H2J1</accession>
<feature type="compositionally biased region" description="Low complexity" evidence="6">
    <location>
        <begin position="1609"/>
        <end position="1618"/>
    </location>
</feature>
<feature type="region of interest" description="Disordered" evidence="6">
    <location>
        <begin position="5508"/>
        <end position="5532"/>
    </location>
</feature>
<feature type="region of interest" description="Disordered" evidence="6">
    <location>
        <begin position="1025"/>
        <end position="1047"/>
    </location>
</feature>
<evidence type="ECO:0000256" key="2">
    <source>
        <dbReference type="ARBA" id="ARBA00022729"/>
    </source>
</evidence>
<feature type="compositionally biased region" description="Basic residues" evidence="6">
    <location>
        <begin position="1403"/>
        <end position="1412"/>
    </location>
</feature>
<feature type="compositionally biased region" description="Acidic residues" evidence="6">
    <location>
        <begin position="2259"/>
        <end position="2268"/>
    </location>
</feature>
<dbReference type="InterPro" id="IPR018097">
    <property type="entry name" value="EGF_Ca-bd_CS"/>
</dbReference>
<feature type="region of interest" description="Disordered" evidence="6">
    <location>
        <begin position="1332"/>
        <end position="1412"/>
    </location>
</feature>
<feature type="region of interest" description="Disordered" evidence="6">
    <location>
        <begin position="4372"/>
        <end position="4396"/>
    </location>
</feature>
<protein>
    <recommendedName>
        <fullName evidence="12">63 kDa sperm flagellar membrane protein</fullName>
    </recommendedName>
</protein>
<feature type="region of interest" description="Disordered" evidence="6">
    <location>
        <begin position="2222"/>
        <end position="2298"/>
    </location>
</feature>
<keyword evidence="7" id="KW-1133">Transmembrane helix</keyword>
<feature type="compositionally biased region" description="Basic and acidic residues" evidence="6">
    <location>
        <begin position="2997"/>
        <end position="3019"/>
    </location>
</feature>
<feature type="region of interest" description="Disordered" evidence="6">
    <location>
        <begin position="6078"/>
        <end position="6170"/>
    </location>
</feature>
<proteinExistence type="predicted"/>
<evidence type="ECO:0000259" key="9">
    <source>
        <dbReference type="PROSITE" id="PS50026"/>
    </source>
</evidence>
<dbReference type="Proteomes" id="UP000752696">
    <property type="component" value="Unassembled WGS sequence"/>
</dbReference>
<feature type="compositionally biased region" description="Basic and acidic residues" evidence="6">
    <location>
        <begin position="3052"/>
        <end position="3061"/>
    </location>
</feature>
<dbReference type="Pfam" id="PF15950">
    <property type="entry name" value="DUF4758"/>
    <property type="match status" value="7"/>
</dbReference>
<keyword evidence="7" id="KW-0812">Transmembrane</keyword>
<feature type="region of interest" description="Disordered" evidence="6">
    <location>
        <begin position="4302"/>
        <end position="4344"/>
    </location>
</feature>
<feature type="compositionally biased region" description="Polar residues" evidence="6">
    <location>
        <begin position="4638"/>
        <end position="4651"/>
    </location>
</feature>
<feature type="region of interest" description="Disordered" evidence="6">
    <location>
        <begin position="5885"/>
        <end position="5909"/>
    </location>
</feature>
<dbReference type="EMBL" id="CAJDYZ010006372">
    <property type="protein sequence ID" value="CAD1473308.1"/>
    <property type="molecule type" value="Genomic_DNA"/>
</dbReference>
<feature type="region of interest" description="Disordered" evidence="6">
    <location>
        <begin position="4533"/>
        <end position="4583"/>
    </location>
</feature>
<dbReference type="SMART" id="SM00179">
    <property type="entry name" value="EGF_CA"/>
    <property type="match status" value="1"/>
</dbReference>
<feature type="compositionally biased region" description="Polar residues" evidence="6">
    <location>
        <begin position="3035"/>
        <end position="3051"/>
    </location>
</feature>
<feature type="compositionally biased region" description="Acidic residues" evidence="6">
    <location>
        <begin position="2685"/>
        <end position="2698"/>
    </location>
</feature>
<feature type="compositionally biased region" description="Polar residues" evidence="6">
    <location>
        <begin position="3175"/>
        <end position="3185"/>
    </location>
</feature>
<feature type="compositionally biased region" description="Polar residues" evidence="6">
    <location>
        <begin position="4714"/>
        <end position="4728"/>
    </location>
</feature>
<dbReference type="InterPro" id="IPR001881">
    <property type="entry name" value="EGF-like_Ca-bd_dom"/>
</dbReference>
<keyword evidence="4 5" id="KW-1015">Disulfide bond</keyword>
<feature type="compositionally biased region" description="Basic and acidic residues" evidence="6">
    <location>
        <begin position="5262"/>
        <end position="5275"/>
    </location>
</feature>
<feature type="compositionally biased region" description="Low complexity" evidence="6">
    <location>
        <begin position="1850"/>
        <end position="1870"/>
    </location>
</feature>
<feature type="compositionally biased region" description="Polar residues" evidence="6">
    <location>
        <begin position="1880"/>
        <end position="1890"/>
    </location>
</feature>
<feature type="compositionally biased region" description="Acidic residues" evidence="6">
    <location>
        <begin position="1378"/>
        <end position="1399"/>
    </location>
</feature>
<feature type="region of interest" description="Disordered" evidence="6">
    <location>
        <begin position="4782"/>
        <end position="4802"/>
    </location>
</feature>
<feature type="region of interest" description="Disordered" evidence="6">
    <location>
        <begin position="3229"/>
        <end position="3249"/>
    </location>
</feature>
<feature type="region of interest" description="Disordered" evidence="6">
    <location>
        <begin position="5839"/>
        <end position="5860"/>
    </location>
</feature>
<feature type="region of interest" description="Disordered" evidence="6">
    <location>
        <begin position="4710"/>
        <end position="4765"/>
    </location>
</feature>
<keyword evidence="3" id="KW-0677">Repeat</keyword>
<feature type="compositionally biased region" description="Polar residues" evidence="6">
    <location>
        <begin position="3192"/>
        <end position="3203"/>
    </location>
</feature>
<feature type="non-terminal residue" evidence="10">
    <location>
        <position position="6184"/>
    </location>
</feature>
<feature type="compositionally biased region" description="Polar residues" evidence="6">
    <location>
        <begin position="848"/>
        <end position="867"/>
    </location>
</feature>
<dbReference type="PROSITE" id="PS50024">
    <property type="entry name" value="SEA"/>
    <property type="match status" value="1"/>
</dbReference>
<gene>
    <name evidence="10" type="ORF">MHI_LOCUS370337</name>
</gene>
<reference evidence="10" key="1">
    <citation type="submission" date="2020-07" db="EMBL/GenBank/DDBJ databases">
        <authorList>
            <person name="Nazaruddin N."/>
        </authorList>
    </citation>
    <scope>NUCLEOTIDE SEQUENCE</scope>
</reference>
<organism evidence="10 11">
    <name type="scientific">Heterotrigona itama</name>
    <dbReference type="NCBI Taxonomy" id="395501"/>
    <lineage>
        <taxon>Eukaryota</taxon>
        <taxon>Metazoa</taxon>
        <taxon>Ecdysozoa</taxon>
        <taxon>Arthropoda</taxon>
        <taxon>Hexapoda</taxon>
        <taxon>Insecta</taxon>
        <taxon>Pterygota</taxon>
        <taxon>Neoptera</taxon>
        <taxon>Endopterygota</taxon>
        <taxon>Hymenoptera</taxon>
        <taxon>Apocrita</taxon>
        <taxon>Aculeata</taxon>
        <taxon>Apoidea</taxon>
        <taxon>Anthophila</taxon>
        <taxon>Apidae</taxon>
        <taxon>Heterotrigona</taxon>
    </lineage>
</organism>
<feature type="compositionally biased region" description="Acidic residues" evidence="6">
    <location>
        <begin position="2788"/>
        <end position="2801"/>
    </location>
</feature>
<feature type="region of interest" description="Disordered" evidence="6">
    <location>
        <begin position="2497"/>
        <end position="2547"/>
    </location>
</feature>
<dbReference type="InterPro" id="IPR036364">
    <property type="entry name" value="SEA_dom_sf"/>
</dbReference>
<dbReference type="PROSITE" id="PS50026">
    <property type="entry name" value="EGF_3"/>
    <property type="match status" value="2"/>
</dbReference>
<feature type="transmembrane region" description="Helical" evidence="7">
    <location>
        <begin position="5808"/>
        <end position="5833"/>
    </location>
</feature>
<dbReference type="InterPro" id="IPR031866">
    <property type="entry name" value="DUF4758"/>
</dbReference>
<feature type="compositionally biased region" description="Low complexity" evidence="6">
    <location>
        <begin position="2813"/>
        <end position="2828"/>
    </location>
</feature>
<dbReference type="PROSITE" id="PS00022">
    <property type="entry name" value="EGF_1"/>
    <property type="match status" value="1"/>
</dbReference>
<feature type="compositionally biased region" description="Basic and acidic residues" evidence="6">
    <location>
        <begin position="4043"/>
        <end position="4053"/>
    </location>
</feature>
<feature type="compositionally biased region" description="Basic and acidic residues" evidence="6">
    <location>
        <begin position="2282"/>
        <end position="2298"/>
    </location>
</feature>
<feature type="compositionally biased region" description="Polar residues" evidence="6">
    <location>
        <begin position="3063"/>
        <end position="3072"/>
    </location>
</feature>
<dbReference type="GO" id="GO:0005509">
    <property type="term" value="F:calcium ion binding"/>
    <property type="evidence" value="ECO:0007669"/>
    <property type="project" value="InterPro"/>
</dbReference>
<feature type="compositionally biased region" description="Low complexity" evidence="6">
    <location>
        <begin position="1909"/>
        <end position="1923"/>
    </location>
</feature>
<feature type="compositionally biased region" description="Basic and acidic residues" evidence="6">
    <location>
        <begin position="2723"/>
        <end position="2736"/>
    </location>
</feature>
<feature type="domain" description="EGF-like" evidence="9">
    <location>
        <begin position="5715"/>
        <end position="5756"/>
    </location>
</feature>
<feature type="compositionally biased region" description="Polar residues" evidence="6">
    <location>
        <begin position="423"/>
        <end position="434"/>
    </location>
</feature>
<feature type="compositionally biased region" description="Polar residues" evidence="6">
    <location>
        <begin position="1777"/>
        <end position="1796"/>
    </location>
</feature>
<feature type="compositionally biased region" description="Basic and acidic residues" evidence="6">
    <location>
        <begin position="2241"/>
        <end position="2257"/>
    </location>
</feature>
<dbReference type="Gene3D" id="3.30.70.960">
    <property type="entry name" value="SEA domain"/>
    <property type="match status" value="1"/>
</dbReference>
<feature type="region of interest" description="Disordered" evidence="6">
    <location>
        <begin position="1466"/>
        <end position="1978"/>
    </location>
</feature>
<feature type="region of interest" description="Disordered" evidence="6">
    <location>
        <begin position="4946"/>
        <end position="4973"/>
    </location>
</feature>
<feature type="compositionally biased region" description="Acidic residues" evidence="6">
    <location>
        <begin position="1708"/>
        <end position="1741"/>
    </location>
</feature>
<feature type="region of interest" description="Disordered" evidence="6">
    <location>
        <begin position="423"/>
        <end position="446"/>
    </location>
</feature>